<keyword evidence="4" id="KW-1185">Reference proteome</keyword>
<dbReference type="STRING" id="320771.Cflav_PD1628"/>
<protein>
    <recommendedName>
        <fullName evidence="2">Glycosyl hydrolase-like 10 domain-containing protein</fullName>
    </recommendedName>
</protein>
<feature type="domain" description="Glycosyl hydrolase-like 10" evidence="2">
    <location>
        <begin position="62"/>
        <end position="379"/>
    </location>
</feature>
<evidence type="ECO:0000256" key="1">
    <source>
        <dbReference type="ARBA" id="ARBA00022729"/>
    </source>
</evidence>
<dbReference type="Pfam" id="PF02638">
    <property type="entry name" value="GHL10"/>
    <property type="match status" value="1"/>
</dbReference>
<dbReference type="SUPFAM" id="SSF51445">
    <property type="entry name" value="(Trans)glycosidases"/>
    <property type="match status" value="1"/>
</dbReference>
<proteinExistence type="predicted"/>
<reference evidence="3 4" key="1">
    <citation type="journal article" date="2011" name="J. Bacteriol.">
        <title>Genome sequence of 'Pedosphaera parvula' Ellin514, an aerobic Verrucomicrobial isolate from pasture soil.</title>
        <authorList>
            <person name="Kant R."/>
            <person name="van Passel M.W."/>
            <person name="Sangwan P."/>
            <person name="Palva A."/>
            <person name="Lucas S."/>
            <person name="Copeland A."/>
            <person name="Lapidus A."/>
            <person name="Glavina Del Rio T."/>
            <person name="Dalin E."/>
            <person name="Tice H."/>
            <person name="Bruce D."/>
            <person name="Goodwin L."/>
            <person name="Pitluck S."/>
            <person name="Chertkov O."/>
            <person name="Larimer F.W."/>
            <person name="Land M.L."/>
            <person name="Hauser L."/>
            <person name="Brettin T.S."/>
            <person name="Detter J.C."/>
            <person name="Han S."/>
            <person name="de Vos W.M."/>
            <person name="Janssen P.H."/>
            <person name="Smidt H."/>
        </authorList>
    </citation>
    <scope>NUCLEOTIDE SEQUENCE [LARGE SCALE GENOMIC DNA]</scope>
    <source>
        <strain evidence="3 4">Ellin514</strain>
    </source>
</reference>
<sequence>MWVQRLKPSCIPGRVATSFTANGMNFKKQVLAWLLALLVAFPLPAAVVYIPSTAQPPASNREFRAMWIATMVNIDWPSKPGLPVPQQKAELLAILDCAVKLNLNAVIFQVRPGSDAMYASSIEPWSYYLTGAMGKAPAPFYDPLAFAVEEAHKRGLELHAYFNPFRAAQPSKKWQFSSNHISRTRPDLVRQYGNLLWLDPGEREAQDHVLKVVMDVVNRYDIDAVHFDDYFYPYKQQDARNRDIDFPDSKTWKRFVAGGGKLSRDDWRRENINSFVHRVHDSIHAAKPWVKFGISPFGIWQPGYPPQVKGLNAYDSIYADSRKWLMNGWVDYLSPQLYWAVESPGQSFPVLLKWWLEQNSKNRNVWPGIASEKVGRTWKANEIIRQIQIIREQAGDRAGEALYSAEGLVQNRGGLASALAQGVYSRQALVPGSPWLNSTNPAQPRLTVAVGGKLKWEAVGNEAPFLWVVQMKTKGQWQTIILPEKVRNHSLAGTPEIVAVTAVNRSGMAGLPTVLQREEHPSK</sequence>
<evidence type="ECO:0000313" key="4">
    <source>
        <dbReference type="Proteomes" id="UP000003688"/>
    </source>
</evidence>
<evidence type="ECO:0000259" key="2">
    <source>
        <dbReference type="Pfam" id="PF02638"/>
    </source>
</evidence>
<name>B9XM08_PEDPL</name>
<dbReference type="PANTHER" id="PTHR43405:SF1">
    <property type="entry name" value="GLYCOSYL HYDROLASE DIGH"/>
    <property type="match status" value="1"/>
</dbReference>
<dbReference type="PANTHER" id="PTHR43405">
    <property type="entry name" value="GLYCOSYL HYDROLASE DIGH"/>
    <property type="match status" value="1"/>
</dbReference>
<keyword evidence="1" id="KW-0732">Signal</keyword>
<dbReference type="InterPro" id="IPR052177">
    <property type="entry name" value="Divisome_Glycosyl_Hydrolase"/>
</dbReference>
<comment type="caution">
    <text evidence="3">The sequence shown here is derived from an EMBL/GenBank/DDBJ whole genome shotgun (WGS) entry which is preliminary data.</text>
</comment>
<dbReference type="Gene3D" id="3.20.20.80">
    <property type="entry name" value="Glycosidases"/>
    <property type="match status" value="1"/>
</dbReference>
<gene>
    <name evidence="3" type="ORF">Cflav_PD1628</name>
</gene>
<dbReference type="InterPro" id="IPR003790">
    <property type="entry name" value="GHL10"/>
</dbReference>
<accession>B9XM08</accession>
<dbReference type="AlphaFoldDB" id="B9XM08"/>
<organism evidence="3 4">
    <name type="scientific">Pedosphaera parvula (strain Ellin514)</name>
    <dbReference type="NCBI Taxonomy" id="320771"/>
    <lineage>
        <taxon>Bacteria</taxon>
        <taxon>Pseudomonadati</taxon>
        <taxon>Verrucomicrobiota</taxon>
        <taxon>Pedosphaerae</taxon>
        <taxon>Pedosphaerales</taxon>
        <taxon>Pedosphaeraceae</taxon>
        <taxon>Pedosphaera</taxon>
    </lineage>
</organism>
<evidence type="ECO:0000313" key="3">
    <source>
        <dbReference type="EMBL" id="EEF59136.1"/>
    </source>
</evidence>
<dbReference type="Proteomes" id="UP000003688">
    <property type="component" value="Unassembled WGS sequence"/>
</dbReference>
<dbReference type="InterPro" id="IPR017853">
    <property type="entry name" value="GH"/>
</dbReference>
<dbReference type="EMBL" id="ABOX02000032">
    <property type="protein sequence ID" value="EEF59136.1"/>
    <property type="molecule type" value="Genomic_DNA"/>
</dbReference>